<feature type="region of interest" description="Disordered" evidence="1">
    <location>
        <begin position="91"/>
        <end position="189"/>
    </location>
</feature>
<feature type="compositionally biased region" description="Acidic residues" evidence="1">
    <location>
        <begin position="138"/>
        <end position="150"/>
    </location>
</feature>
<dbReference type="OrthoDB" id="1935146at2759"/>
<reference evidence="2 3" key="1">
    <citation type="submission" date="2019-02" db="EMBL/GenBank/DDBJ databases">
        <title>Genome sequencing of the rare red list fungi Hericium alpestre (H. flagellum).</title>
        <authorList>
            <person name="Buettner E."/>
            <person name="Kellner H."/>
        </authorList>
    </citation>
    <scope>NUCLEOTIDE SEQUENCE [LARGE SCALE GENOMIC DNA]</scope>
    <source>
        <strain evidence="2 3">DSM 108284</strain>
    </source>
</reference>
<dbReference type="EMBL" id="SFCI01001894">
    <property type="protein sequence ID" value="TFY74752.1"/>
    <property type="molecule type" value="Genomic_DNA"/>
</dbReference>
<keyword evidence="3" id="KW-1185">Reference proteome</keyword>
<evidence type="ECO:0000256" key="1">
    <source>
        <dbReference type="SAM" id="MobiDB-lite"/>
    </source>
</evidence>
<feature type="region of interest" description="Disordered" evidence="1">
    <location>
        <begin position="1"/>
        <end position="36"/>
    </location>
</feature>
<feature type="non-terminal residue" evidence="2">
    <location>
        <position position="189"/>
    </location>
</feature>
<evidence type="ECO:0000313" key="3">
    <source>
        <dbReference type="Proteomes" id="UP000298061"/>
    </source>
</evidence>
<organism evidence="2 3">
    <name type="scientific">Hericium alpestre</name>
    <dbReference type="NCBI Taxonomy" id="135208"/>
    <lineage>
        <taxon>Eukaryota</taxon>
        <taxon>Fungi</taxon>
        <taxon>Dikarya</taxon>
        <taxon>Basidiomycota</taxon>
        <taxon>Agaricomycotina</taxon>
        <taxon>Agaricomycetes</taxon>
        <taxon>Russulales</taxon>
        <taxon>Hericiaceae</taxon>
        <taxon>Hericium</taxon>
    </lineage>
</organism>
<feature type="compositionally biased region" description="Acidic residues" evidence="1">
    <location>
        <begin position="103"/>
        <end position="130"/>
    </location>
</feature>
<feature type="compositionally biased region" description="Basic residues" evidence="1">
    <location>
        <begin position="1"/>
        <end position="10"/>
    </location>
</feature>
<accession>A0A4Y9ZJ72</accession>
<comment type="caution">
    <text evidence="2">The sequence shown here is derived from an EMBL/GenBank/DDBJ whole genome shotgun (WGS) entry which is preliminary data.</text>
</comment>
<proteinExistence type="predicted"/>
<dbReference type="STRING" id="135208.A0A4Y9ZJ72"/>
<dbReference type="Proteomes" id="UP000298061">
    <property type="component" value="Unassembled WGS sequence"/>
</dbReference>
<name>A0A4Y9ZJ72_9AGAM</name>
<sequence length="189" mass="21016">MPKHARKRQRVDKAGRDAPVPLGAQVSLTDDASKDDEERRLESMLFGTALVPSAKGKGKEHVIVMDEEEEDALDAEKEFEGLADQDLFFVDDGAPMMPKDVPELDIDIDIPEDDEGSAEGSDESESEDEQNDRNAQSEESDSESDDEETPAQDREKAQPKSRKAPAWVDPDDAFLEVSLTSSNRLRKLR</sequence>
<evidence type="ECO:0000313" key="2">
    <source>
        <dbReference type="EMBL" id="TFY74752.1"/>
    </source>
</evidence>
<dbReference type="AlphaFoldDB" id="A0A4Y9ZJ72"/>
<protein>
    <submittedName>
        <fullName evidence="2">Uncharacterized protein</fullName>
    </submittedName>
</protein>
<gene>
    <name evidence="2" type="ORF">EWM64_g9260</name>
</gene>